<reference evidence="9 10" key="1">
    <citation type="submission" date="2020-01" db="EMBL/GenBank/DDBJ databases">
        <title>Genetics and antimicrobial susceptibilities of Nocardia species isolated from the soil; a comparison with species isolated from humans.</title>
        <authorList>
            <person name="Carrasco G."/>
            <person name="Monzon S."/>
            <person name="Sansegundo M."/>
            <person name="Garcia E."/>
            <person name="Garrido N."/>
            <person name="Medina M.J."/>
            <person name="Villalon P."/>
            <person name="Ramirez-Arocha A.C."/>
            <person name="Jimenez P."/>
            <person name="Cuesta I."/>
            <person name="Valdezate S."/>
        </authorList>
    </citation>
    <scope>NUCLEOTIDE SEQUENCE [LARGE SCALE GENOMIC DNA]</scope>
    <source>
        <strain evidence="9 10">CNM20110649</strain>
    </source>
</reference>
<dbReference type="PANTHER" id="PTHR43045:SF1">
    <property type="entry name" value="SHIKIMATE TRANSPORTER"/>
    <property type="match status" value="1"/>
</dbReference>
<evidence type="ECO:0000313" key="9">
    <source>
        <dbReference type="EMBL" id="NEW55319.1"/>
    </source>
</evidence>
<dbReference type="InterPro" id="IPR020846">
    <property type="entry name" value="MFS_dom"/>
</dbReference>
<feature type="domain" description="Major facilitator superfamily (MFS) profile" evidence="8">
    <location>
        <begin position="17"/>
        <end position="430"/>
    </location>
</feature>
<feature type="transmembrane region" description="Helical" evidence="7">
    <location>
        <begin position="310"/>
        <end position="329"/>
    </location>
</feature>
<feature type="transmembrane region" description="Helical" evidence="7">
    <location>
        <begin position="374"/>
        <end position="396"/>
    </location>
</feature>
<keyword evidence="5 7" id="KW-1133">Transmembrane helix</keyword>
<dbReference type="InterPro" id="IPR011701">
    <property type="entry name" value="MFS"/>
</dbReference>
<dbReference type="Pfam" id="PF07690">
    <property type="entry name" value="MFS_1"/>
    <property type="match status" value="1"/>
</dbReference>
<evidence type="ECO:0000256" key="7">
    <source>
        <dbReference type="SAM" id="Phobius"/>
    </source>
</evidence>
<comment type="caution">
    <text evidence="9">The sequence shown here is derived from an EMBL/GenBank/DDBJ whole genome shotgun (WGS) entry which is preliminary data.</text>
</comment>
<feature type="transmembrane region" description="Helical" evidence="7">
    <location>
        <begin position="279"/>
        <end position="298"/>
    </location>
</feature>
<proteinExistence type="predicted"/>
<keyword evidence="4 7" id="KW-0812">Transmembrane</keyword>
<sequence length="456" mass="47982">MTAGPSGSTVAPTHRKVAMATLVGTTLEWYDFMLYGTASALILGKQFFPSMSPAAGTLAAFATFAVGFGARPIGGLLFGHFGDRIGRRTTLVVSLILMGVSSTLIGVLPTYDSIGFWAPVLLVMLRLIQGVGLGGEGAGAVVFSMEHAPHGRLNRYASFPQMGTPAGLVLANAVFLGTSALMPEDAFLSWGWRIPFLLSVVLVVVGLVVRLTITESAQYADLVRRGEVPSFPLRDALRVGPARLLLILCAAIATSAVVYIFMVFTLTYGTKSLDFSRDFLLLGVIVSSVLWCLTMPLWGALADRYGTHRVFLAGTAALLVWSAVYFPLLNTGNPVVVYVALLGMGAVLPISHSVGGIIVAELFPPAVRYSGTSLIVQVSVILGGGLAPLIATALWTAGASSLAVSCYAIAICTLSLISTYVLFWVLPRVRAGKAVEVVEDRQVVPAGVGTEVDSAL</sequence>
<keyword evidence="6 7" id="KW-0472">Membrane</keyword>
<keyword evidence="3" id="KW-1003">Cell membrane</keyword>
<evidence type="ECO:0000256" key="1">
    <source>
        <dbReference type="ARBA" id="ARBA00004651"/>
    </source>
</evidence>
<feature type="transmembrane region" description="Helical" evidence="7">
    <location>
        <begin position="244"/>
        <end position="267"/>
    </location>
</feature>
<evidence type="ECO:0000259" key="8">
    <source>
        <dbReference type="PROSITE" id="PS50850"/>
    </source>
</evidence>
<feature type="transmembrane region" description="Helical" evidence="7">
    <location>
        <begin position="335"/>
        <end position="362"/>
    </location>
</feature>
<feature type="transmembrane region" description="Helical" evidence="7">
    <location>
        <begin position="402"/>
        <end position="426"/>
    </location>
</feature>
<keyword evidence="10" id="KW-1185">Reference proteome</keyword>
<dbReference type="SUPFAM" id="SSF103473">
    <property type="entry name" value="MFS general substrate transporter"/>
    <property type="match status" value="1"/>
</dbReference>
<dbReference type="RefSeq" id="WP_163837856.1">
    <property type="nucleotide sequence ID" value="NZ_JAAGUX010000008.1"/>
</dbReference>
<evidence type="ECO:0000256" key="2">
    <source>
        <dbReference type="ARBA" id="ARBA00022448"/>
    </source>
</evidence>
<evidence type="ECO:0000256" key="3">
    <source>
        <dbReference type="ARBA" id="ARBA00022475"/>
    </source>
</evidence>
<feature type="transmembrane region" description="Helical" evidence="7">
    <location>
        <begin position="58"/>
        <end position="79"/>
    </location>
</feature>
<dbReference type="InterPro" id="IPR036259">
    <property type="entry name" value="MFS_trans_sf"/>
</dbReference>
<dbReference type="PROSITE" id="PS50850">
    <property type="entry name" value="MFS"/>
    <property type="match status" value="1"/>
</dbReference>
<dbReference type="CDD" id="cd17369">
    <property type="entry name" value="MFS_ShiA_like"/>
    <property type="match status" value="1"/>
</dbReference>
<evidence type="ECO:0000256" key="6">
    <source>
        <dbReference type="ARBA" id="ARBA00023136"/>
    </source>
</evidence>
<organism evidence="9 10">
    <name type="scientific">Nocardia cyriacigeorgica</name>
    <dbReference type="NCBI Taxonomy" id="135487"/>
    <lineage>
        <taxon>Bacteria</taxon>
        <taxon>Bacillati</taxon>
        <taxon>Actinomycetota</taxon>
        <taxon>Actinomycetes</taxon>
        <taxon>Mycobacteriales</taxon>
        <taxon>Nocardiaceae</taxon>
        <taxon>Nocardia</taxon>
    </lineage>
</organism>
<feature type="transmembrane region" description="Helical" evidence="7">
    <location>
        <begin position="164"/>
        <end position="182"/>
    </location>
</feature>
<name>A0ABX0CNT4_9NOCA</name>
<dbReference type="Gene3D" id="1.20.1250.20">
    <property type="entry name" value="MFS general substrate transporter like domains"/>
    <property type="match status" value="2"/>
</dbReference>
<gene>
    <name evidence="9" type="ORF">GV794_06575</name>
</gene>
<feature type="transmembrane region" description="Helical" evidence="7">
    <location>
        <begin position="91"/>
        <end position="111"/>
    </location>
</feature>
<dbReference type="Proteomes" id="UP000470876">
    <property type="component" value="Unassembled WGS sequence"/>
</dbReference>
<keyword evidence="2" id="KW-0813">Transport</keyword>
<evidence type="ECO:0000313" key="10">
    <source>
        <dbReference type="Proteomes" id="UP000470876"/>
    </source>
</evidence>
<comment type="subcellular location">
    <subcellularLocation>
        <location evidence="1">Cell membrane</location>
        <topology evidence="1">Multi-pass membrane protein</topology>
    </subcellularLocation>
</comment>
<evidence type="ECO:0000256" key="4">
    <source>
        <dbReference type="ARBA" id="ARBA00022692"/>
    </source>
</evidence>
<dbReference type="EMBL" id="JAAGUX010000008">
    <property type="protein sequence ID" value="NEW55319.1"/>
    <property type="molecule type" value="Genomic_DNA"/>
</dbReference>
<feature type="transmembrane region" description="Helical" evidence="7">
    <location>
        <begin position="117"/>
        <end position="143"/>
    </location>
</feature>
<feature type="transmembrane region" description="Helical" evidence="7">
    <location>
        <begin position="194"/>
        <end position="213"/>
    </location>
</feature>
<dbReference type="PANTHER" id="PTHR43045">
    <property type="entry name" value="SHIKIMATE TRANSPORTER"/>
    <property type="match status" value="1"/>
</dbReference>
<protein>
    <submittedName>
        <fullName evidence="9">MHS family MFS transporter</fullName>
    </submittedName>
</protein>
<accession>A0ABX0CNT4</accession>
<evidence type="ECO:0000256" key="5">
    <source>
        <dbReference type="ARBA" id="ARBA00022989"/>
    </source>
</evidence>